<gene>
    <name evidence="2" type="ORF">ATK30_8236</name>
    <name evidence="1" type="ORF">H5411_22330</name>
</gene>
<dbReference type="EMBL" id="PJMY01000003">
    <property type="protein sequence ID" value="PKV97261.1"/>
    <property type="molecule type" value="Genomic_DNA"/>
</dbReference>
<dbReference type="AlphaFoldDB" id="A0A2N3WTQ5"/>
<comment type="caution">
    <text evidence="2">The sequence shown here is derived from an EMBL/GenBank/DDBJ whole genome shotgun (WGS) entry which is preliminary data.</text>
</comment>
<evidence type="ECO:0000313" key="4">
    <source>
        <dbReference type="Proteomes" id="UP000550260"/>
    </source>
</evidence>
<reference evidence="1 4" key="2">
    <citation type="submission" date="2020-08" db="EMBL/GenBank/DDBJ databases">
        <title>Amycolatopsis echigonensis JCM 21831.</title>
        <authorList>
            <person name="Tedsree N."/>
            <person name="Kuncharoen N."/>
            <person name="Likhitwitayawuid K."/>
            <person name="Tanasupawat S."/>
        </authorList>
    </citation>
    <scope>NUCLEOTIDE SEQUENCE [LARGE SCALE GENOMIC DNA]</scope>
    <source>
        <strain evidence="1 4">JCM 21831</strain>
    </source>
</reference>
<keyword evidence="3" id="KW-1185">Reference proteome</keyword>
<evidence type="ECO:0000313" key="2">
    <source>
        <dbReference type="EMBL" id="PKV97261.1"/>
    </source>
</evidence>
<accession>A0A2N3WTQ5</accession>
<sequence length="88" mass="9093">MAPRTDSELSCRALALLRVVAAGRAEITCSSEPDMFVDGVPCCDQYTAHALARRGLVVQTGPAELGKRVRARLTPAGVAALGVVGEAA</sequence>
<accession>A0A8E2B5X9</accession>
<proteinExistence type="predicted"/>
<dbReference type="EMBL" id="JACJHR010000031">
    <property type="protein sequence ID" value="MBB2501855.1"/>
    <property type="molecule type" value="Genomic_DNA"/>
</dbReference>
<organism evidence="2 3">
    <name type="scientific">Amycolatopsis echigonensis</name>
    <dbReference type="NCBI Taxonomy" id="2576905"/>
    <lineage>
        <taxon>Bacteria</taxon>
        <taxon>Bacillati</taxon>
        <taxon>Actinomycetota</taxon>
        <taxon>Actinomycetes</taxon>
        <taxon>Pseudonocardiales</taxon>
        <taxon>Pseudonocardiaceae</taxon>
        <taxon>Amycolatopsis</taxon>
    </lineage>
</organism>
<evidence type="ECO:0008006" key="5">
    <source>
        <dbReference type="Google" id="ProtNLM"/>
    </source>
</evidence>
<name>A0A2N3WTQ5_9PSEU</name>
<evidence type="ECO:0000313" key="1">
    <source>
        <dbReference type="EMBL" id="MBB2501855.1"/>
    </source>
</evidence>
<reference evidence="2 3" key="1">
    <citation type="submission" date="2017-12" db="EMBL/GenBank/DDBJ databases">
        <title>Sequencing the genomes of 1000 Actinobacteria strains.</title>
        <authorList>
            <person name="Klenk H.-P."/>
        </authorList>
    </citation>
    <scope>NUCLEOTIDE SEQUENCE [LARGE SCALE GENOMIC DNA]</scope>
    <source>
        <strain evidence="2 3">DSM 45165</strain>
    </source>
</reference>
<dbReference type="Proteomes" id="UP000233750">
    <property type="component" value="Unassembled WGS sequence"/>
</dbReference>
<dbReference type="RefSeq" id="WP_101440008.1">
    <property type="nucleotide sequence ID" value="NZ_JACJHR010000031.1"/>
</dbReference>
<protein>
    <recommendedName>
        <fullName evidence="5">ArsR family transcriptional regulator</fullName>
    </recommendedName>
</protein>
<dbReference type="Proteomes" id="UP000550260">
    <property type="component" value="Unassembled WGS sequence"/>
</dbReference>
<dbReference type="OrthoDB" id="3700530at2"/>
<evidence type="ECO:0000313" key="3">
    <source>
        <dbReference type="Proteomes" id="UP000233750"/>
    </source>
</evidence>